<dbReference type="EMBL" id="JACVVK020000387">
    <property type="protein sequence ID" value="KAK7476028.1"/>
    <property type="molecule type" value="Genomic_DNA"/>
</dbReference>
<dbReference type="Proteomes" id="UP001519460">
    <property type="component" value="Unassembled WGS sequence"/>
</dbReference>
<reference evidence="2 3" key="1">
    <citation type="journal article" date="2023" name="Sci. Data">
        <title>Genome assembly of the Korean intertidal mud-creeper Batillaria attramentaria.</title>
        <authorList>
            <person name="Patra A.K."/>
            <person name="Ho P.T."/>
            <person name="Jun S."/>
            <person name="Lee S.J."/>
            <person name="Kim Y."/>
            <person name="Won Y.J."/>
        </authorList>
    </citation>
    <scope>NUCLEOTIDE SEQUENCE [LARGE SCALE GENOMIC DNA]</scope>
    <source>
        <strain evidence="2">Wonlab-2016</strain>
    </source>
</reference>
<evidence type="ECO:0008006" key="4">
    <source>
        <dbReference type="Google" id="ProtNLM"/>
    </source>
</evidence>
<evidence type="ECO:0000313" key="3">
    <source>
        <dbReference type="Proteomes" id="UP001519460"/>
    </source>
</evidence>
<organism evidence="2 3">
    <name type="scientific">Batillaria attramentaria</name>
    <dbReference type="NCBI Taxonomy" id="370345"/>
    <lineage>
        <taxon>Eukaryota</taxon>
        <taxon>Metazoa</taxon>
        <taxon>Spiralia</taxon>
        <taxon>Lophotrochozoa</taxon>
        <taxon>Mollusca</taxon>
        <taxon>Gastropoda</taxon>
        <taxon>Caenogastropoda</taxon>
        <taxon>Sorbeoconcha</taxon>
        <taxon>Cerithioidea</taxon>
        <taxon>Batillariidae</taxon>
        <taxon>Batillaria</taxon>
    </lineage>
</organism>
<sequence length="73" mass="8200">MHVNDVVLSESQRRSSTRGGHSFSTCAACSGHFVDAATVISRLHLIHNTRINFTKLFIRLTTQKHARSIIVHM</sequence>
<gene>
    <name evidence="2" type="ORF">BaRGS_00032735</name>
</gene>
<keyword evidence="3" id="KW-1185">Reference proteome</keyword>
<feature type="non-terminal residue" evidence="2">
    <location>
        <position position="73"/>
    </location>
</feature>
<dbReference type="AlphaFoldDB" id="A0ABD0JMN0"/>
<evidence type="ECO:0000313" key="2">
    <source>
        <dbReference type="EMBL" id="KAK7476028.1"/>
    </source>
</evidence>
<accession>A0ABD0JMN0</accession>
<comment type="caution">
    <text evidence="2">The sequence shown here is derived from an EMBL/GenBank/DDBJ whole genome shotgun (WGS) entry which is preliminary data.</text>
</comment>
<protein>
    <recommendedName>
        <fullName evidence="4">C2H2-type domain-containing protein</fullName>
    </recommendedName>
</protein>
<proteinExistence type="predicted"/>
<evidence type="ECO:0000256" key="1">
    <source>
        <dbReference type="SAM" id="MobiDB-lite"/>
    </source>
</evidence>
<feature type="region of interest" description="Disordered" evidence="1">
    <location>
        <begin position="1"/>
        <end position="22"/>
    </location>
</feature>
<name>A0ABD0JMN0_9CAEN</name>